<protein>
    <submittedName>
        <fullName evidence="2">Uncharacterized protein</fullName>
    </submittedName>
</protein>
<reference evidence="2 3" key="1">
    <citation type="journal article" date="2023" name="Nucleic Acids Res.">
        <title>The hologenome of Daphnia magna reveals possible DNA methylation and microbiome-mediated evolution of the host genome.</title>
        <authorList>
            <person name="Chaturvedi A."/>
            <person name="Li X."/>
            <person name="Dhandapani V."/>
            <person name="Marshall H."/>
            <person name="Kissane S."/>
            <person name="Cuenca-Cambronero M."/>
            <person name="Asole G."/>
            <person name="Calvet F."/>
            <person name="Ruiz-Romero M."/>
            <person name="Marangio P."/>
            <person name="Guigo R."/>
            <person name="Rago D."/>
            <person name="Mirbahai L."/>
            <person name="Eastwood N."/>
            <person name="Colbourne J.K."/>
            <person name="Zhou J."/>
            <person name="Mallon E."/>
            <person name="Orsini L."/>
        </authorList>
    </citation>
    <scope>NUCLEOTIDE SEQUENCE [LARGE SCALE GENOMIC DNA]</scope>
    <source>
        <strain evidence="2">LRV0_1</strain>
    </source>
</reference>
<dbReference type="Proteomes" id="UP001234178">
    <property type="component" value="Unassembled WGS sequence"/>
</dbReference>
<name>A0ABR0B0Z7_9CRUS</name>
<evidence type="ECO:0000313" key="2">
    <source>
        <dbReference type="EMBL" id="KAK4031001.1"/>
    </source>
</evidence>
<evidence type="ECO:0000256" key="1">
    <source>
        <dbReference type="ARBA" id="ARBA00023125"/>
    </source>
</evidence>
<sequence>MQVDNTSAVSYINRLGGSKSKELCEIALQITHWCEIRNLSLTAVFIPGRSNIVEETTYVGRLEAGFSDIQHNPDDMEAGGGSFCQLLERTIAQICQPFSATRSVENGCVLLPVEESEGILLPPFQHDPVLPIEHSAGIGGSNFNSSILAKSTLVPGPYGNDGGDTQASLPQGGTAYIPNGGPASADEELINQTNRMEALRSSLESRGLPKNVIELLLGAARLNTQAAYQSAWNAWNSWCIKRGVHSMSATVNDVLSFLAEYFSEGKSYSSAILGNLNDQALCIRFLSSHGPKTQQSARCKVSTPTSPKQRL</sequence>
<keyword evidence="3" id="KW-1185">Reference proteome</keyword>
<dbReference type="Gene3D" id="1.10.150.130">
    <property type="match status" value="1"/>
</dbReference>
<accession>A0ABR0B0Z7</accession>
<evidence type="ECO:0000313" key="3">
    <source>
        <dbReference type="Proteomes" id="UP001234178"/>
    </source>
</evidence>
<comment type="caution">
    <text evidence="2">The sequence shown here is derived from an EMBL/GenBank/DDBJ whole genome shotgun (WGS) entry which is preliminary data.</text>
</comment>
<dbReference type="CDD" id="cd09275">
    <property type="entry name" value="RNase_HI_RT_DIRS1"/>
    <property type="match status" value="1"/>
</dbReference>
<gene>
    <name evidence="2" type="ORF">OUZ56_024440</name>
</gene>
<organism evidence="2 3">
    <name type="scientific">Daphnia magna</name>
    <dbReference type="NCBI Taxonomy" id="35525"/>
    <lineage>
        <taxon>Eukaryota</taxon>
        <taxon>Metazoa</taxon>
        <taxon>Ecdysozoa</taxon>
        <taxon>Arthropoda</taxon>
        <taxon>Crustacea</taxon>
        <taxon>Branchiopoda</taxon>
        <taxon>Diplostraca</taxon>
        <taxon>Cladocera</taxon>
        <taxon>Anomopoda</taxon>
        <taxon>Daphniidae</taxon>
        <taxon>Daphnia</taxon>
    </lineage>
</organism>
<dbReference type="PANTHER" id="PTHR33066:SF2">
    <property type="entry name" value="FILAGGRIN-2-LIKE"/>
    <property type="match status" value="1"/>
</dbReference>
<dbReference type="PANTHER" id="PTHR33066">
    <property type="entry name" value="INTEGRASE_SAM-LIKE_N DOMAIN-CONTAINING PROTEIN"/>
    <property type="match status" value="1"/>
</dbReference>
<dbReference type="SUPFAM" id="SSF47823">
    <property type="entry name" value="lambda integrase-like, N-terminal domain"/>
    <property type="match status" value="1"/>
</dbReference>
<dbReference type="EMBL" id="JAOYFB010000039">
    <property type="protein sequence ID" value="KAK4031001.1"/>
    <property type="molecule type" value="Genomic_DNA"/>
</dbReference>
<keyword evidence="1" id="KW-0238">DNA-binding</keyword>
<proteinExistence type="predicted"/>
<dbReference type="InterPro" id="IPR010998">
    <property type="entry name" value="Integrase_recombinase_N"/>
</dbReference>